<feature type="domain" description="GGDEF" evidence="3">
    <location>
        <begin position="249"/>
        <end position="380"/>
    </location>
</feature>
<dbReference type="InterPro" id="IPR001633">
    <property type="entry name" value="EAL_dom"/>
</dbReference>
<dbReference type="Gene3D" id="3.20.20.450">
    <property type="entry name" value="EAL domain"/>
    <property type="match status" value="1"/>
</dbReference>
<dbReference type="Proteomes" id="UP001065549">
    <property type="component" value="Unassembled WGS sequence"/>
</dbReference>
<dbReference type="InterPro" id="IPR035919">
    <property type="entry name" value="EAL_sf"/>
</dbReference>
<dbReference type="Pfam" id="PF00990">
    <property type="entry name" value="GGDEF"/>
    <property type="match status" value="1"/>
</dbReference>
<dbReference type="InterPro" id="IPR029787">
    <property type="entry name" value="Nucleotide_cyclase"/>
</dbReference>
<dbReference type="RefSeq" id="WP_253019598.1">
    <property type="nucleotide sequence ID" value="NZ_JAOSHN010000002.1"/>
</dbReference>
<dbReference type="Gene3D" id="3.30.70.270">
    <property type="match status" value="1"/>
</dbReference>
<dbReference type="PROSITE" id="PS50887">
    <property type="entry name" value="GGDEF"/>
    <property type="match status" value="1"/>
</dbReference>
<feature type="domain" description="EAL" evidence="2">
    <location>
        <begin position="388"/>
        <end position="637"/>
    </location>
</feature>
<reference evidence="4" key="1">
    <citation type="submission" date="2022-09" db="EMBL/GenBank/DDBJ databases">
        <title>Culturomic study of gut microbiota in children with autism spectrum disorder.</title>
        <authorList>
            <person name="Efimov B.A."/>
            <person name="Chaplin A.V."/>
            <person name="Sokolova S.R."/>
            <person name="Pikina A.P."/>
            <person name="Korzhanova M."/>
            <person name="Belova V."/>
            <person name="Korostin D."/>
        </authorList>
    </citation>
    <scope>NUCLEOTIDE SEQUENCE</scope>
    <source>
        <strain evidence="4">ASD5510</strain>
    </source>
</reference>
<dbReference type="GO" id="GO:0071111">
    <property type="term" value="F:cyclic-guanylate-specific phosphodiesterase activity"/>
    <property type="evidence" value="ECO:0007669"/>
    <property type="project" value="InterPro"/>
</dbReference>
<accession>A0A9J6QP23</accession>
<keyword evidence="5" id="KW-1185">Reference proteome</keyword>
<dbReference type="SMART" id="SM00052">
    <property type="entry name" value="EAL"/>
    <property type="match status" value="1"/>
</dbReference>
<evidence type="ECO:0000313" key="5">
    <source>
        <dbReference type="Proteomes" id="UP001065549"/>
    </source>
</evidence>
<comment type="caution">
    <text evidence="4">The sequence shown here is derived from an EMBL/GenBank/DDBJ whole genome shotgun (WGS) entry which is preliminary data.</text>
</comment>
<keyword evidence="1" id="KW-1133">Transmembrane helix</keyword>
<dbReference type="PANTHER" id="PTHR33121:SF70">
    <property type="entry name" value="SIGNALING PROTEIN YKOW"/>
    <property type="match status" value="1"/>
</dbReference>
<dbReference type="SMART" id="SM00267">
    <property type="entry name" value="GGDEF"/>
    <property type="match status" value="1"/>
</dbReference>
<dbReference type="CDD" id="cd01948">
    <property type="entry name" value="EAL"/>
    <property type="match status" value="1"/>
</dbReference>
<evidence type="ECO:0000259" key="3">
    <source>
        <dbReference type="PROSITE" id="PS50887"/>
    </source>
</evidence>
<keyword evidence="1" id="KW-0472">Membrane</keyword>
<dbReference type="AlphaFoldDB" id="A0A9J6QP23"/>
<dbReference type="InterPro" id="IPR000160">
    <property type="entry name" value="GGDEF_dom"/>
</dbReference>
<dbReference type="Pfam" id="PF00563">
    <property type="entry name" value="EAL"/>
    <property type="match status" value="1"/>
</dbReference>
<dbReference type="EMBL" id="JAOSHN010000002">
    <property type="protein sequence ID" value="MCU7377714.1"/>
    <property type="molecule type" value="Genomic_DNA"/>
</dbReference>
<keyword evidence="1" id="KW-0812">Transmembrane</keyword>
<dbReference type="SUPFAM" id="SSF141868">
    <property type="entry name" value="EAL domain-like"/>
    <property type="match status" value="1"/>
</dbReference>
<feature type="transmembrane region" description="Helical" evidence="1">
    <location>
        <begin position="149"/>
        <end position="166"/>
    </location>
</feature>
<dbReference type="InterPro" id="IPR043128">
    <property type="entry name" value="Rev_trsase/Diguanyl_cyclase"/>
</dbReference>
<evidence type="ECO:0000259" key="2">
    <source>
        <dbReference type="PROSITE" id="PS50883"/>
    </source>
</evidence>
<sequence>MIVWSQIAEFLALILLFLISLYFHDRRQTRSRRRTLFWICLVLSIFEIALNAVCVITISQYEHVPHWLNMLLNSLYFLSSVWVSSILALYIFNLLLEHVYEKHCRTNAVIGLLLLNALFFILVIVNLQTGILFLFDSDGGYHRGVFNRAGYVVMFIELCMVIICYLRNRSSVSKNVQQVIHTLPPIILGLSLFQICYPQILLNGITIAFADLVLFINFQNYQVGTDSLTHIGNRKSFYQELALRIAGKQQFQIITISLKHFAVVNQRFGYQKGDDFLYAIASWLDKCDPSSRAFRFGNVSFALVSPFLSQDKAACNLDKIQMRFQDGWTLGDLHFDIMACFSELIHQDQDWQADQVIEYLEFMNVMAKREDTECLRFTTDIEKKIERKKELTQLLKHSIKEDRFQVWYQPVIDCRTKKFTHAEALLRLSDYSGTPISPGEFIPLAEETGLIDEMSWIVLEKVCRLLGENPALEVESISINLSMQQFLDLHICQRITACLQRYQVPPDKLKIEITERVIAYDLPYIRSVMDRIAQVGIGFYLDDFGIGYSNFSSIMHLPFECVKLDRSLFDKLLVSKKDRTIVQTMIELAHSVGFQVVSEGIETQQQADLLMVLGTDRIQGYHYARPMAEKEFLAFHH</sequence>
<organism evidence="4 5">
    <name type="scientific">Hominibacterium faecale</name>
    <dbReference type="NCBI Taxonomy" id="2839743"/>
    <lineage>
        <taxon>Bacteria</taxon>
        <taxon>Bacillati</taxon>
        <taxon>Bacillota</taxon>
        <taxon>Clostridia</taxon>
        <taxon>Peptostreptococcales</taxon>
        <taxon>Anaerovoracaceae</taxon>
        <taxon>Hominibacterium</taxon>
    </lineage>
</organism>
<feature type="transmembrane region" description="Helical" evidence="1">
    <location>
        <begin position="186"/>
        <end position="210"/>
    </location>
</feature>
<feature type="transmembrane region" description="Helical" evidence="1">
    <location>
        <begin position="70"/>
        <end position="96"/>
    </location>
</feature>
<dbReference type="PROSITE" id="PS50883">
    <property type="entry name" value="EAL"/>
    <property type="match status" value="1"/>
</dbReference>
<feature type="transmembrane region" description="Helical" evidence="1">
    <location>
        <begin position="36"/>
        <end position="58"/>
    </location>
</feature>
<dbReference type="InterPro" id="IPR050706">
    <property type="entry name" value="Cyclic-di-GMP_PDE-like"/>
</dbReference>
<evidence type="ECO:0000313" key="4">
    <source>
        <dbReference type="EMBL" id="MCU7377714.1"/>
    </source>
</evidence>
<feature type="transmembrane region" description="Helical" evidence="1">
    <location>
        <begin position="6"/>
        <end position="24"/>
    </location>
</feature>
<feature type="transmembrane region" description="Helical" evidence="1">
    <location>
        <begin position="108"/>
        <end position="129"/>
    </location>
</feature>
<dbReference type="SUPFAM" id="SSF55073">
    <property type="entry name" value="Nucleotide cyclase"/>
    <property type="match status" value="1"/>
</dbReference>
<protein>
    <submittedName>
        <fullName evidence="4">GGDEF domain-containing phosphodiesterase</fullName>
    </submittedName>
</protein>
<evidence type="ECO:0000256" key="1">
    <source>
        <dbReference type="SAM" id="Phobius"/>
    </source>
</evidence>
<gene>
    <name evidence="4" type="ORF">OBO34_05010</name>
</gene>
<name>A0A9J6QP23_9FIRM</name>
<dbReference type="PANTHER" id="PTHR33121">
    <property type="entry name" value="CYCLIC DI-GMP PHOSPHODIESTERASE PDEF"/>
    <property type="match status" value="1"/>
</dbReference>
<proteinExistence type="predicted"/>